<organism evidence="2 3">
    <name type="scientific">Peribacillus deserti</name>
    <dbReference type="NCBI Taxonomy" id="673318"/>
    <lineage>
        <taxon>Bacteria</taxon>
        <taxon>Bacillati</taxon>
        <taxon>Bacillota</taxon>
        <taxon>Bacilli</taxon>
        <taxon>Bacillales</taxon>
        <taxon>Bacillaceae</taxon>
        <taxon>Peribacillus</taxon>
    </lineage>
</organism>
<keyword evidence="1" id="KW-0472">Membrane</keyword>
<proteinExistence type="predicted"/>
<keyword evidence="3" id="KW-1185">Reference proteome</keyword>
<comment type="caution">
    <text evidence="2">The sequence shown here is derived from an EMBL/GenBank/DDBJ whole genome shotgun (WGS) entry which is preliminary data.</text>
</comment>
<dbReference type="AlphaFoldDB" id="A0A2N5LZD1"/>
<reference evidence="2 3" key="1">
    <citation type="submission" date="2017-11" db="EMBL/GenBank/DDBJ databases">
        <title>Comparitive Functional Genomics of Dry Heat Resistant strains isolated from the Viking Spacecraft.</title>
        <authorList>
            <person name="Seuylemezian A."/>
            <person name="Cooper K."/>
            <person name="Vaishampayan P."/>
        </authorList>
    </citation>
    <scope>NUCLEOTIDE SEQUENCE [LARGE SCALE GENOMIC DNA]</scope>
    <source>
        <strain evidence="2 3">V1-29</strain>
    </source>
</reference>
<protein>
    <submittedName>
        <fullName evidence="2">Uncharacterized protein</fullName>
    </submittedName>
</protein>
<feature type="transmembrane region" description="Helical" evidence="1">
    <location>
        <begin position="34"/>
        <end position="54"/>
    </location>
</feature>
<dbReference type="EMBL" id="PGUY01000103">
    <property type="protein sequence ID" value="PLT27479.1"/>
    <property type="molecule type" value="Genomic_DNA"/>
</dbReference>
<gene>
    <name evidence="2" type="ORF">CUU66_23630</name>
</gene>
<dbReference type="RefSeq" id="WP_101645852.1">
    <property type="nucleotide sequence ID" value="NZ_PGUY01000103.1"/>
</dbReference>
<keyword evidence="1" id="KW-1133">Transmembrane helix</keyword>
<evidence type="ECO:0000313" key="3">
    <source>
        <dbReference type="Proteomes" id="UP000234748"/>
    </source>
</evidence>
<dbReference type="OrthoDB" id="2897504at2"/>
<keyword evidence="1" id="KW-0812">Transmembrane</keyword>
<sequence>MKNNKFALFASLIVLVGFPIIFLFISLLTGQWSYLAWSIPPSFAAGLTGLMMTLNQIKKERKDA</sequence>
<name>A0A2N5LZD1_9BACI</name>
<accession>A0A2N5LZD1</accession>
<dbReference type="Proteomes" id="UP000234748">
    <property type="component" value="Unassembled WGS sequence"/>
</dbReference>
<evidence type="ECO:0000256" key="1">
    <source>
        <dbReference type="SAM" id="Phobius"/>
    </source>
</evidence>
<evidence type="ECO:0000313" key="2">
    <source>
        <dbReference type="EMBL" id="PLT27479.1"/>
    </source>
</evidence>
<feature type="transmembrane region" description="Helical" evidence="1">
    <location>
        <begin position="7"/>
        <end position="28"/>
    </location>
</feature>